<dbReference type="RefSeq" id="WP_306105892.1">
    <property type="nucleotide sequence ID" value="NZ_CP120988.1"/>
</dbReference>
<dbReference type="Proteomes" id="UP001235744">
    <property type="component" value="Chromosome"/>
</dbReference>
<proteinExistence type="predicted"/>
<feature type="region of interest" description="Disordered" evidence="1">
    <location>
        <begin position="1"/>
        <end position="54"/>
    </location>
</feature>
<keyword evidence="3" id="KW-1185">Reference proteome</keyword>
<evidence type="ECO:0000313" key="3">
    <source>
        <dbReference type="Proteomes" id="UP001235744"/>
    </source>
</evidence>
<dbReference type="EMBL" id="CP120988">
    <property type="protein sequence ID" value="WLQ54937.1"/>
    <property type="molecule type" value="Genomic_DNA"/>
</dbReference>
<sequence length="211" mass="21640">MTTTRATTHQQTEHTMNSPDFQGPGPYQAPGPHQVPHYTAAVPPALPPRKPSPAKAWLTHGAAAFAALFIGVGMGASGGADTEPGDAKAGGTAKPGPTVTVTGAAKARPAPTVTKTVTAKPEPPKKTEASGPATSFSGDGEYLVGEDIAAGTYKTAGSDGSFGCYWERAKDASGEFGSIIANNNLEGPGRVTLNKGEYFKTNRCAEWKRAG</sequence>
<reference evidence="2 3" key="1">
    <citation type="submission" date="2023-03" db="EMBL/GenBank/DDBJ databases">
        <title>Isolation and description of six Streptomyces strains from soil environments, able to metabolize different microbial glucans.</title>
        <authorList>
            <person name="Widen T."/>
            <person name="Larsbrink J."/>
        </authorList>
    </citation>
    <scope>NUCLEOTIDE SEQUENCE [LARGE SCALE GENOMIC DNA]</scope>
    <source>
        <strain evidence="2 3">Alt2</strain>
    </source>
</reference>
<feature type="region of interest" description="Disordered" evidence="1">
    <location>
        <begin position="79"/>
        <end position="138"/>
    </location>
</feature>
<evidence type="ECO:0000256" key="1">
    <source>
        <dbReference type="SAM" id="MobiDB-lite"/>
    </source>
</evidence>
<organism evidence="2 3">
    <name type="scientific">Streptomyces poriferorum</name>
    <dbReference type="NCBI Taxonomy" id="2798799"/>
    <lineage>
        <taxon>Bacteria</taxon>
        <taxon>Bacillati</taxon>
        <taxon>Actinomycetota</taxon>
        <taxon>Actinomycetes</taxon>
        <taxon>Kitasatosporales</taxon>
        <taxon>Streptomycetaceae</taxon>
        <taxon>Streptomyces</taxon>
    </lineage>
</organism>
<accession>A0ABY9II56</accession>
<feature type="compositionally biased region" description="Low complexity" evidence="1">
    <location>
        <begin position="1"/>
        <end position="15"/>
    </location>
</feature>
<protein>
    <submittedName>
        <fullName evidence="2">Uncharacterized protein</fullName>
    </submittedName>
</protein>
<evidence type="ECO:0000313" key="2">
    <source>
        <dbReference type="EMBL" id="WLQ54937.1"/>
    </source>
</evidence>
<gene>
    <name evidence="2" type="ORF">P8A19_05550</name>
</gene>
<name>A0ABY9II56_9ACTN</name>